<feature type="compositionally biased region" description="Basic and acidic residues" evidence="1">
    <location>
        <begin position="95"/>
        <end position="105"/>
    </location>
</feature>
<accession>A0AAV7W9M3</accession>
<evidence type="ECO:0000313" key="3">
    <source>
        <dbReference type="Proteomes" id="UP001066276"/>
    </source>
</evidence>
<dbReference type="EMBL" id="JANPWB010000002">
    <property type="protein sequence ID" value="KAJ1210667.1"/>
    <property type="molecule type" value="Genomic_DNA"/>
</dbReference>
<evidence type="ECO:0000256" key="1">
    <source>
        <dbReference type="SAM" id="MobiDB-lite"/>
    </source>
</evidence>
<comment type="caution">
    <text evidence="2">The sequence shown here is derived from an EMBL/GenBank/DDBJ whole genome shotgun (WGS) entry which is preliminary data.</text>
</comment>
<dbReference type="Proteomes" id="UP001066276">
    <property type="component" value="Chromosome 1_2"/>
</dbReference>
<feature type="region of interest" description="Disordered" evidence="1">
    <location>
        <begin position="92"/>
        <end position="116"/>
    </location>
</feature>
<evidence type="ECO:0000313" key="2">
    <source>
        <dbReference type="EMBL" id="KAJ1210667.1"/>
    </source>
</evidence>
<sequence>MRALPVSGLRRTARSDRPGCCGLLWGPRRGSPCGPLTRCEGRCWLGGPSSVLLGCGPPVRQWARAGPGLVPRGCLVACGCLEARGAGVRPSHLGGADRRWGRPDLEEAGGDPKGGGALAVRGPPWDAVQRDPPVRLGAHLLWPREGCPCSELQVMDPCWRGLYSIVAGRIRPGGRLAGPFFVWAHMWRFRFFFCCPLLPVVGEGDFLFSFFFWCLRRAEEAIGLPHVRLRR</sequence>
<name>A0AAV7W9M3_PLEWA</name>
<dbReference type="AlphaFoldDB" id="A0AAV7W9M3"/>
<protein>
    <submittedName>
        <fullName evidence="2">Uncharacterized protein</fullName>
    </submittedName>
</protein>
<proteinExistence type="predicted"/>
<organism evidence="2 3">
    <name type="scientific">Pleurodeles waltl</name>
    <name type="common">Iberian ribbed newt</name>
    <dbReference type="NCBI Taxonomy" id="8319"/>
    <lineage>
        <taxon>Eukaryota</taxon>
        <taxon>Metazoa</taxon>
        <taxon>Chordata</taxon>
        <taxon>Craniata</taxon>
        <taxon>Vertebrata</taxon>
        <taxon>Euteleostomi</taxon>
        <taxon>Amphibia</taxon>
        <taxon>Batrachia</taxon>
        <taxon>Caudata</taxon>
        <taxon>Salamandroidea</taxon>
        <taxon>Salamandridae</taxon>
        <taxon>Pleurodelinae</taxon>
        <taxon>Pleurodeles</taxon>
    </lineage>
</organism>
<keyword evidence="3" id="KW-1185">Reference proteome</keyword>
<reference evidence="2" key="1">
    <citation type="journal article" date="2022" name="bioRxiv">
        <title>Sequencing and chromosome-scale assembly of the giantPleurodeles waltlgenome.</title>
        <authorList>
            <person name="Brown T."/>
            <person name="Elewa A."/>
            <person name="Iarovenko S."/>
            <person name="Subramanian E."/>
            <person name="Araus A.J."/>
            <person name="Petzold A."/>
            <person name="Susuki M."/>
            <person name="Suzuki K.-i.T."/>
            <person name="Hayashi T."/>
            <person name="Toyoda A."/>
            <person name="Oliveira C."/>
            <person name="Osipova E."/>
            <person name="Leigh N.D."/>
            <person name="Simon A."/>
            <person name="Yun M.H."/>
        </authorList>
    </citation>
    <scope>NUCLEOTIDE SEQUENCE</scope>
    <source>
        <strain evidence="2">20211129_DDA</strain>
        <tissue evidence="2">Liver</tissue>
    </source>
</reference>
<gene>
    <name evidence="2" type="ORF">NDU88_006029</name>
</gene>